<reference evidence="2 3" key="1">
    <citation type="submission" date="2023-01" db="EMBL/GenBank/DDBJ databases">
        <title>Description of Helicobacter ibis sp. nov. isolated from faecal droppings of black-faced ibis (Theristicus melanopis).</title>
        <authorList>
            <person name="Lopez-Cantillo M."/>
            <person name="Vidal-Veuthey B."/>
            <person name="Mella A."/>
            <person name="De La Haba R."/>
            <person name="Collado L."/>
        </authorList>
    </citation>
    <scope>NUCLEOTIDE SEQUENCE [LARGE SCALE GENOMIC DNA]</scope>
    <source>
        <strain evidence="2 3">A82</strain>
    </source>
</reference>
<keyword evidence="2" id="KW-0396">Initiation factor</keyword>
<protein>
    <submittedName>
        <fullName evidence="2">Translation initiation factor</fullName>
    </submittedName>
</protein>
<dbReference type="GO" id="GO:0003743">
    <property type="term" value="F:translation initiation factor activity"/>
    <property type="evidence" value="ECO:0007669"/>
    <property type="project" value="UniProtKB-KW"/>
</dbReference>
<dbReference type="Proteomes" id="UP001210261">
    <property type="component" value="Unassembled WGS sequence"/>
</dbReference>
<dbReference type="PROSITE" id="PS50296">
    <property type="entry name" value="SUI1"/>
    <property type="match status" value="1"/>
</dbReference>
<dbReference type="Pfam" id="PF01253">
    <property type="entry name" value="SUI1"/>
    <property type="match status" value="1"/>
</dbReference>
<evidence type="ECO:0000259" key="1">
    <source>
        <dbReference type="PROSITE" id="PS50296"/>
    </source>
</evidence>
<comment type="caution">
    <text evidence="2">The sequence shown here is derived from an EMBL/GenBank/DDBJ whole genome shotgun (WGS) entry which is preliminary data.</text>
</comment>
<dbReference type="Gene3D" id="3.30.780.10">
    <property type="entry name" value="SUI1-like domain"/>
    <property type="match status" value="1"/>
</dbReference>
<proteinExistence type="predicted"/>
<keyword evidence="3" id="KW-1185">Reference proteome</keyword>
<feature type="domain" description="SUI1" evidence="1">
    <location>
        <begin position="41"/>
        <end position="112"/>
    </location>
</feature>
<organism evidence="2 3">
    <name type="scientific">Helicobacter ibis</name>
    <dbReference type="NCBI Taxonomy" id="2962633"/>
    <lineage>
        <taxon>Bacteria</taxon>
        <taxon>Pseudomonadati</taxon>
        <taxon>Campylobacterota</taxon>
        <taxon>Epsilonproteobacteria</taxon>
        <taxon>Campylobacterales</taxon>
        <taxon>Helicobacteraceae</taxon>
        <taxon>Helicobacter</taxon>
    </lineage>
</organism>
<dbReference type="RefSeq" id="WP_271020881.1">
    <property type="nucleotide sequence ID" value="NZ_JAQHXR010000001.1"/>
</dbReference>
<name>A0ABT4VD13_9HELI</name>
<dbReference type="EMBL" id="JAQHXR010000001">
    <property type="protein sequence ID" value="MDA3968597.1"/>
    <property type="molecule type" value="Genomic_DNA"/>
</dbReference>
<sequence length="117" mass="13422">MDRLKIQIGAKFSDEISCKKCGEIKCICNKQEEYIKSKHSYTIWANAQKNGGKDIVVCGIFYENKESLEVILKDIKKKLATGGCIKEQKDGYILELQGKNVDKIKEILKNNKFKFKN</sequence>
<dbReference type="InterPro" id="IPR001950">
    <property type="entry name" value="SUI1"/>
</dbReference>
<dbReference type="InterPro" id="IPR036877">
    <property type="entry name" value="SUI1_dom_sf"/>
</dbReference>
<dbReference type="SUPFAM" id="SSF55159">
    <property type="entry name" value="eIF1-like"/>
    <property type="match status" value="1"/>
</dbReference>
<evidence type="ECO:0000313" key="2">
    <source>
        <dbReference type="EMBL" id="MDA3968597.1"/>
    </source>
</evidence>
<evidence type="ECO:0000313" key="3">
    <source>
        <dbReference type="Proteomes" id="UP001210261"/>
    </source>
</evidence>
<gene>
    <name evidence="2" type="ORF">PF021_02785</name>
</gene>
<accession>A0ABT4VD13</accession>
<keyword evidence="2" id="KW-0648">Protein biosynthesis</keyword>